<dbReference type="GO" id="GO:0005886">
    <property type="term" value="C:plasma membrane"/>
    <property type="evidence" value="ECO:0007669"/>
    <property type="project" value="TreeGrafter"/>
</dbReference>
<gene>
    <name evidence="5" type="ORF">H0H81_000292</name>
</gene>
<name>A0A9P7K4X4_9AGAR</name>
<dbReference type="OrthoDB" id="19944at2759"/>
<dbReference type="GO" id="GO:0005737">
    <property type="term" value="C:cytoplasm"/>
    <property type="evidence" value="ECO:0007669"/>
    <property type="project" value="TreeGrafter"/>
</dbReference>
<comment type="caution">
    <text evidence="5">The sequence shown here is derived from an EMBL/GenBank/DDBJ whole genome shotgun (WGS) entry which is preliminary data.</text>
</comment>
<dbReference type="GO" id="GO:0045159">
    <property type="term" value="F:myosin II binding"/>
    <property type="evidence" value="ECO:0007669"/>
    <property type="project" value="TreeGrafter"/>
</dbReference>
<protein>
    <recommendedName>
        <fullName evidence="4">Lethal giant larvae (Lgl)-like C-terminal domain-containing protein</fullName>
    </recommendedName>
</protein>
<feature type="domain" description="Lethal giant larvae (Lgl)-like C-terminal" evidence="4">
    <location>
        <begin position="477"/>
        <end position="577"/>
    </location>
</feature>
<dbReference type="GO" id="GO:0006887">
    <property type="term" value="P:exocytosis"/>
    <property type="evidence" value="ECO:0007669"/>
    <property type="project" value="UniProtKB-KW"/>
</dbReference>
<keyword evidence="3" id="KW-0853">WD repeat</keyword>
<dbReference type="InterPro" id="IPR013905">
    <property type="entry name" value="Lgl_C_dom"/>
</dbReference>
<dbReference type="InterPro" id="IPR015943">
    <property type="entry name" value="WD40/YVTN_repeat-like_dom_sf"/>
</dbReference>
<dbReference type="EMBL" id="JABCKI010005765">
    <property type="protein sequence ID" value="KAG5638396.1"/>
    <property type="molecule type" value="Genomic_DNA"/>
</dbReference>
<dbReference type="SUPFAM" id="SSF82171">
    <property type="entry name" value="DPP6 N-terminal domain-like"/>
    <property type="match status" value="1"/>
</dbReference>
<dbReference type="AlphaFoldDB" id="A0A9P7K4X4"/>
<dbReference type="InterPro" id="IPR001680">
    <property type="entry name" value="WD40_rpt"/>
</dbReference>
<dbReference type="GO" id="GO:0019905">
    <property type="term" value="F:syntaxin binding"/>
    <property type="evidence" value="ECO:0007669"/>
    <property type="project" value="TreeGrafter"/>
</dbReference>
<dbReference type="GO" id="GO:0005096">
    <property type="term" value="F:GTPase activator activity"/>
    <property type="evidence" value="ECO:0007669"/>
    <property type="project" value="TreeGrafter"/>
</dbReference>
<evidence type="ECO:0000256" key="2">
    <source>
        <dbReference type="ARBA" id="ARBA00022483"/>
    </source>
</evidence>
<organism evidence="5 6">
    <name type="scientific">Sphagnurus paluster</name>
    <dbReference type="NCBI Taxonomy" id="117069"/>
    <lineage>
        <taxon>Eukaryota</taxon>
        <taxon>Fungi</taxon>
        <taxon>Dikarya</taxon>
        <taxon>Basidiomycota</taxon>
        <taxon>Agaricomycotina</taxon>
        <taxon>Agaricomycetes</taxon>
        <taxon>Agaricomycetidae</taxon>
        <taxon>Agaricales</taxon>
        <taxon>Tricholomatineae</taxon>
        <taxon>Lyophyllaceae</taxon>
        <taxon>Sphagnurus</taxon>
    </lineage>
</organism>
<comment type="similarity">
    <text evidence="1">Belongs to the WD repeat L(2)GL family.</text>
</comment>
<feature type="repeat" description="WD" evidence="3">
    <location>
        <begin position="90"/>
        <end position="131"/>
    </location>
</feature>
<evidence type="ECO:0000313" key="6">
    <source>
        <dbReference type="Proteomes" id="UP000717328"/>
    </source>
</evidence>
<evidence type="ECO:0000259" key="4">
    <source>
        <dbReference type="Pfam" id="PF08596"/>
    </source>
</evidence>
<feature type="non-terminal residue" evidence="5">
    <location>
        <position position="771"/>
    </location>
</feature>
<dbReference type="Proteomes" id="UP000717328">
    <property type="component" value="Unassembled WGS sequence"/>
</dbReference>
<keyword evidence="6" id="KW-1185">Reference proteome</keyword>
<dbReference type="GO" id="GO:0006893">
    <property type="term" value="P:Golgi to plasma membrane transport"/>
    <property type="evidence" value="ECO:0007669"/>
    <property type="project" value="TreeGrafter"/>
</dbReference>
<dbReference type="InterPro" id="IPR036322">
    <property type="entry name" value="WD40_repeat_dom_sf"/>
</dbReference>
<dbReference type="PANTHER" id="PTHR10241:SF25">
    <property type="entry name" value="TOMOSYN, ISOFORM C"/>
    <property type="match status" value="1"/>
</dbReference>
<evidence type="ECO:0000256" key="1">
    <source>
        <dbReference type="ARBA" id="ARBA00008070"/>
    </source>
</evidence>
<reference evidence="5" key="2">
    <citation type="submission" date="2021-10" db="EMBL/GenBank/DDBJ databases">
        <title>Phylogenomics reveals ancestral predisposition of the termite-cultivated fungus Termitomyces towards a domesticated lifestyle.</title>
        <authorList>
            <person name="Auxier B."/>
            <person name="Grum-Grzhimaylo A."/>
            <person name="Cardenas M.E."/>
            <person name="Lodge J.D."/>
            <person name="Laessoe T."/>
            <person name="Pedersen O."/>
            <person name="Smith M.E."/>
            <person name="Kuyper T.W."/>
            <person name="Franco-Molano E.A."/>
            <person name="Baroni T.J."/>
            <person name="Aanen D.K."/>
        </authorList>
    </citation>
    <scope>NUCLEOTIDE SEQUENCE</scope>
    <source>
        <strain evidence="5">D49</strain>
    </source>
</reference>
<dbReference type="Gene3D" id="2.130.10.10">
    <property type="entry name" value="YVTN repeat-like/Quinoprotein amine dehydrogenase"/>
    <property type="match status" value="1"/>
</dbReference>
<evidence type="ECO:0000313" key="5">
    <source>
        <dbReference type="EMBL" id="KAG5638396.1"/>
    </source>
</evidence>
<sequence length="771" mass="84299">MDLSMDLRDLDDWNAGPLRTFEYPLNITTLATEPISGLLAIGTPVARRRGRNVVLLKYLRTVGTADGVVHLLGAPGVEERLKIPDTNNLLNHRRPEVTSLAIHPAGHFFVVGHADGSLAFWAIDDEEKPILVRTLDDLNVDTVNPDFLDEHMSKTKEGITTAPPEREPIFKLSWSTYPNSSDPRGGKSTLSILGGLNPGEATGLTVIQLPAFNPTEPSTPTSPSTQQPVLHLTMRQAMRASLDPLDSYFYFTRGVIQDYLLIPRQSPHFNGTFDPIAILLLVEGRGKTRTVEAFQYPPPQFLATYEQKDPMIGLGVDAKKDALQSLADDLAATLESLQQSEEPKSFSLPLTLLHGNSGLVDGQLLKIERESYQTLVQGVGRDDLTLPLNGGQAWADDSTANDLKLAKYQPHRILITHHHDLTIQFSDISAQLLVGLPLTPIKNNFPNPLLDLTIDLKPVLMDTIVTERTCGLIVDKARIESVYFATESLETIVVMHSGEVILYRLSGPRPVTPKIDVLDKELLTLGHIPSYRGFSPYVMLAPGQGPSEACLFSVAYHDTLYIIDMRGPQVVLRNVTESPIRGKHGESGQPWKCEGPLNLDGGVPNPLPRGAFVIDSKTGSGVLANRSRLSEAGFGESKPLIVLVMVGLRGARCFGNITGERIGKVDWGNKAGAIMGVQVVEKLGKSLTLDESGDFIAWTRNPSSGTMYQAIYGTLFNIRRVYERPNIDFLCTKPIVPPAPQPVSAGPASMLQLGSWFPFSQSMSGAQLDEL</sequence>
<evidence type="ECO:0000256" key="3">
    <source>
        <dbReference type="PROSITE-ProRule" id="PRU00221"/>
    </source>
</evidence>
<dbReference type="Pfam" id="PF08596">
    <property type="entry name" value="Lgl_C"/>
    <property type="match status" value="1"/>
</dbReference>
<reference evidence="5" key="1">
    <citation type="submission" date="2021-02" db="EMBL/GenBank/DDBJ databases">
        <authorList>
            <person name="Nieuwenhuis M."/>
            <person name="Van De Peppel L.J.J."/>
        </authorList>
    </citation>
    <scope>NUCLEOTIDE SEQUENCE</scope>
    <source>
        <strain evidence="5">D49</strain>
    </source>
</reference>
<dbReference type="SUPFAM" id="SSF50978">
    <property type="entry name" value="WD40 repeat-like"/>
    <property type="match status" value="1"/>
</dbReference>
<accession>A0A9P7K4X4</accession>
<dbReference type="PROSITE" id="PS50082">
    <property type="entry name" value="WD_REPEATS_2"/>
    <property type="match status" value="1"/>
</dbReference>
<dbReference type="PANTHER" id="PTHR10241">
    <property type="entry name" value="LETHAL 2 GIANT LARVAE PROTEIN"/>
    <property type="match status" value="1"/>
</dbReference>
<proteinExistence type="inferred from homology"/>
<keyword evidence="2" id="KW-0268">Exocytosis</keyword>